<keyword evidence="3" id="KW-1185">Reference proteome</keyword>
<proteinExistence type="predicted"/>
<organism evidence="2 3">
    <name type="scientific">Novilysobacter erysipheiresistens</name>
    <dbReference type="NCBI Taxonomy" id="1749332"/>
    <lineage>
        <taxon>Bacteria</taxon>
        <taxon>Pseudomonadati</taxon>
        <taxon>Pseudomonadota</taxon>
        <taxon>Gammaproteobacteria</taxon>
        <taxon>Lysobacterales</taxon>
        <taxon>Lysobacteraceae</taxon>
        <taxon>Novilysobacter</taxon>
    </lineage>
</organism>
<evidence type="ECO:0000313" key="2">
    <source>
        <dbReference type="EMBL" id="MEG3183140.1"/>
    </source>
</evidence>
<dbReference type="EMBL" id="JAXGFP010000002">
    <property type="protein sequence ID" value="MEG3183140.1"/>
    <property type="molecule type" value="Genomic_DNA"/>
</dbReference>
<evidence type="ECO:0000256" key="1">
    <source>
        <dbReference type="SAM" id="MobiDB-lite"/>
    </source>
</evidence>
<evidence type="ECO:0000313" key="3">
    <source>
        <dbReference type="Proteomes" id="UP001355056"/>
    </source>
</evidence>
<dbReference type="RefSeq" id="WP_332614886.1">
    <property type="nucleotide sequence ID" value="NZ_JAXGFP010000002.1"/>
</dbReference>
<feature type="region of interest" description="Disordered" evidence="1">
    <location>
        <begin position="74"/>
        <end position="108"/>
    </location>
</feature>
<dbReference type="Proteomes" id="UP001355056">
    <property type="component" value="Unassembled WGS sequence"/>
</dbReference>
<accession>A0ABU7YW12</accession>
<name>A0ABU7YW12_9GAMM</name>
<reference evidence="2 3" key="1">
    <citation type="journal article" date="2016" name="Int. J. Syst. Evol. Microbiol.">
        <title>Lysobacter erysipheiresistens sp. nov., an antagonist of powdery mildew, isolated from tobacco-cultivated soil.</title>
        <authorList>
            <person name="Xie B."/>
            <person name="Li T."/>
            <person name="Lin X."/>
            <person name="Wang C.J."/>
            <person name="Chen Y.J."/>
            <person name="Liu W.J."/>
            <person name="Zhao Z.W."/>
        </authorList>
    </citation>
    <scope>NUCLEOTIDE SEQUENCE [LARGE SCALE GENOMIC DNA]</scope>
    <source>
        <strain evidence="2 3">RS-LYSO-3</strain>
    </source>
</reference>
<protein>
    <submittedName>
        <fullName evidence="2">Uncharacterized protein</fullName>
    </submittedName>
</protein>
<sequence length="108" mass="11212">MPPSLAADLAGANADLAALDQLRPLQEHLQKLLSLIGDSIDLLGSDAMHVALDAYAQLKLSGGDAGLEELRKELGSRWSQGGRARVETPTPAPTPTPTPAPTPVLDPA</sequence>
<feature type="compositionally biased region" description="Pro residues" evidence="1">
    <location>
        <begin position="90"/>
        <end position="108"/>
    </location>
</feature>
<gene>
    <name evidence="2" type="ORF">SNE34_03820</name>
</gene>
<comment type="caution">
    <text evidence="2">The sequence shown here is derived from an EMBL/GenBank/DDBJ whole genome shotgun (WGS) entry which is preliminary data.</text>
</comment>